<name>A0A8S4NJW5_OWEFU</name>
<dbReference type="GO" id="GO:0000226">
    <property type="term" value="P:microtubule cytoskeleton organization"/>
    <property type="evidence" value="ECO:0007669"/>
    <property type="project" value="TreeGrafter"/>
</dbReference>
<protein>
    <recommendedName>
        <fullName evidence="4">Protein kinase domain-containing protein</fullName>
    </recommendedName>
</protein>
<evidence type="ECO:0000313" key="5">
    <source>
        <dbReference type="EMBL" id="CAH1781313.1"/>
    </source>
</evidence>
<evidence type="ECO:0000313" key="6">
    <source>
        <dbReference type="Proteomes" id="UP000749559"/>
    </source>
</evidence>
<gene>
    <name evidence="5" type="ORF">OFUS_LOCUS7904</name>
</gene>
<keyword evidence="2" id="KW-0067">ATP-binding</keyword>
<keyword evidence="6" id="KW-1185">Reference proteome</keyword>
<dbReference type="Pfam" id="PF00069">
    <property type="entry name" value="Pkinase"/>
    <property type="match status" value="1"/>
</dbReference>
<dbReference type="GO" id="GO:0035556">
    <property type="term" value="P:intracellular signal transduction"/>
    <property type="evidence" value="ECO:0007669"/>
    <property type="project" value="TreeGrafter"/>
</dbReference>
<keyword evidence="1" id="KW-0547">Nucleotide-binding</keyword>
<feature type="compositionally biased region" description="Basic residues" evidence="3">
    <location>
        <begin position="1"/>
        <end position="10"/>
    </location>
</feature>
<evidence type="ECO:0000256" key="2">
    <source>
        <dbReference type="ARBA" id="ARBA00022840"/>
    </source>
</evidence>
<dbReference type="InterPro" id="IPR000719">
    <property type="entry name" value="Prot_kinase_dom"/>
</dbReference>
<feature type="region of interest" description="Disordered" evidence="3">
    <location>
        <begin position="1"/>
        <end position="29"/>
    </location>
</feature>
<proteinExistence type="predicted"/>
<dbReference type="PANTHER" id="PTHR24346">
    <property type="entry name" value="MAP/MICROTUBULE AFFINITY-REGULATING KINASE"/>
    <property type="match status" value="1"/>
</dbReference>
<dbReference type="Proteomes" id="UP000749559">
    <property type="component" value="Unassembled WGS sequence"/>
</dbReference>
<organism evidence="5 6">
    <name type="scientific">Owenia fusiformis</name>
    <name type="common">Polychaete worm</name>
    <dbReference type="NCBI Taxonomy" id="6347"/>
    <lineage>
        <taxon>Eukaryota</taxon>
        <taxon>Metazoa</taxon>
        <taxon>Spiralia</taxon>
        <taxon>Lophotrochozoa</taxon>
        <taxon>Annelida</taxon>
        <taxon>Polychaeta</taxon>
        <taxon>Sedentaria</taxon>
        <taxon>Canalipalpata</taxon>
        <taxon>Sabellida</taxon>
        <taxon>Oweniida</taxon>
        <taxon>Oweniidae</taxon>
        <taxon>Owenia</taxon>
    </lineage>
</organism>
<evidence type="ECO:0000259" key="4">
    <source>
        <dbReference type="PROSITE" id="PS50011"/>
    </source>
</evidence>
<dbReference type="SUPFAM" id="SSF56112">
    <property type="entry name" value="Protein kinase-like (PK-like)"/>
    <property type="match status" value="1"/>
</dbReference>
<dbReference type="PANTHER" id="PTHR24346:SF42">
    <property type="entry name" value="SERINE_THREONINE-PROTEIN KINASE SIK3"/>
    <property type="match status" value="1"/>
</dbReference>
<dbReference type="Gene3D" id="1.10.510.10">
    <property type="entry name" value="Transferase(Phosphotransferase) domain 1"/>
    <property type="match status" value="1"/>
</dbReference>
<comment type="caution">
    <text evidence="5">The sequence shown here is derived from an EMBL/GenBank/DDBJ whole genome shotgun (WGS) entry which is preliminary data.</text>
</comment>
<accession>A0A8S4NJW5</accession>
<feature type="domain" description="Protein kinase" evidence="4">
    <location>
        <begin position="103"/>
        <end position="390"/>
    </location>
</feature>
<evidence type="ECO:0000256" key="1">
    <source>
        <dbReference type="ARBA" id="ARBA00022741"/>
    </source>
</evidence>
<dbReference type="InterPro" id="IPR011009">
    <property type="entry name" value="Kinase-like_dom_sf"/>
</dbReference>
<dbReference type="OrthoDB" id="193931at2759"/>
<reference evidence="5" key="1">
    <citation type="submission" date="2022-03" db="EMBL/GenBank/DDBJ databases">
        <authorList>
            <person name="Martin C."/>
        </authorList>
    </citation>
    <scope>NUCLEOTIDE SEQUENCE</scope>
</reference>
<dbReference type="EMBL" id="CAIIXF020000004">
    <property type="protein sequence ID" value="CAH1781313.1"/>
    <property type="molecule type" value="Genomic_DNA"/>
</dbReference>
<dbReference type="GO" id="GO:0005737">
    <property type="term" value="C:cytoplasm"/>
    <property type="evidence" value="ECO:0007669"/>
    <property type="project" value="TreeGrafter"/>
</dbReference>
<dbReference type="AlphaFoldDB" id="A0A8S4NJW5"/>
<dbReference type="GO" id="GO:0005524">
    <property type="term" value="F:ATP binding"/>
    <property type="evidence" value="ECO:0007669"/>
    <property type="project" value="UniProtKB-KW"/>
</dbReference>
<dbReference type="PROSITE" id="PS50011">
    <property type="entry name" value="PROTEIN_KINASE_DOM"/>
    <property type="match status" value="1"/>
</dbReference>
<dbReference type="GO" id="GO:0050321">
    <property type="term" value="F:tau-protein kinase activity"/>
    <property type="evidence" value="ECO:0007669"/>
    <property type="project" value="TreeGrafter"/>
</dbReference>
<sequence>MNFFSRKRKMVPLESKGDASSSELNDQVKAKHPAKNLKGDFGKGDHHFWAYIYDNGHTSLLKVGCDFGDSWTNKYTDLPKGASAVTGDPYYDGVLDELDTFGYNRTMRLHKSRGCSVLLAYSIYRQNNVAIKFLIKNLKRKARKGGGISNMFTVDIPDEVKFLKELKHPNIVELYNDLCIRGRVLMIMEFCNNGTLETVINANLNHKSDFLTEVVARRYFRQILEAVNYMHHQDIAHRDLKCSSFLLDSRNNIKLSGFTMALKFRDLDALLCEKLPLSSYSAPELVYIGSNFENAMESYDVGCYNPKLTDIWAIGVTLCYMTTGRLPYKVTDQADDNEITLHRMDHGVQFPDDKILPLHPSLKECIKGTLQLKDTDRYSLNRMKHCHWMTLSDDAVAIGNFYKLQQPQKLGQGAKEMQLKFELGI</sequence>
<evidence type="ECO:0000256" key="3">
    <source>
        <dbReference type="SAM" id="MobiDB-lite"/>
    </source>
</evidence>